<keyword evidence="3" id="KW-0862">Zinc</keyword>
<dbReference type="PROSITE" id="PS50089">
    <property type="entry name" value="ZF_RING_2"/>
    <property type="match status" value="1"/>
</dbReference>
<keyword evidence="1" id="KW-0479">Metal-binding</keyword>
<proteinExistence type="predicted"/>
<sequence length="1171" mass="127771">MYLPRIPETIEISPNVLTFTNSENSQAEFKLRNNSDFYISFLSIPYINPQLKVIINPGNLETIRIPKPPNKSLSKVTVGWISVDYHSFPLVFPIRIVEQPQELESLECKICVRQYNDTDRIPRVIPVCGHTLCEDCAKNIIRGNTMKCPIDRRDVNVEGGASSLPRNFAILETIEERNTFLNIPMGPIDSEQIYPRIPCAENFRHESTSRCVICKANYCEPCFNKNHQGRVLSAHETIDITFPKCTNCPDKFAEMVCTCINYIFTDIVDVASEIVASETDRATQDTLEPADELPIRPSNLLVTSETIQSEETLPIDSLTPESVRFSMIDVAEVLDEVLSNLEVSNEDAPESSQRTIDSPVPESVRSSPIFPASETYDEKPVVETPILLSSSYHADSTIAEEVVEEQSPFAHPEELSQKTITDVTDVVPESSHRPIDSPAPEPVYPSMILSEPDSHPEEQPIEIPILSSCKLANSDARSIMTEEASEPEEQSPGEHSGEPSESIAPETGDSPPTQGVRSHIDHFNNIQQQTIGNKNYLKTKIAASLSAQDCTDSTPTTMVLVAQCSITAGFSENVDSAAETETCESPIDSATQEMVFESEDVDDMLSNLAPVSESRQFDRDDRSSQSSHVTDVVLESTDCPINSPTSESVRPSMISTDSETHDEEPVVETPILLFSSSDADSTMTEEVIDEQSTDKNSGEPSGLVPQETDDSSPNQGVRSRIEHLNKIEQQPIGNKNYIKTKIAASLPAQDCTDSTQTTIVLVAQCSETADFSENVDSAAEAESFESPIDTATEESVCSGAEVMDNVSEPDGGTSRSRHDVVPESSHCLNDSPAPESVRSSMIFTNSDHDEQPVEIPILSSLSSSSSGADSAIAEEVVEEQSPREHSEESSQGTTDSSPTQGVRSLIEQLNKIKQEPIGNKNYIKTKIAASLPAQDCTDNESAATNSIKTPTNDVSENGDSNRVTETESGDLETDGSVVSTSSDNSEGHHIANQLLDEPNFSPSENISKQMGTFSSSTPSEMVQEPALESNILISTQQPGADQSEALNSTPLANADTEENFKFENLLAGFKKRTQSDNGTTLNVPRPVMRAKFLVNADLAKTQNTSDSKTPDVDVNHDISETSTSSRSPQPAPQTKLVPEKSPSTVPPVLPVSSDEQTKLVSTRVAMFNNFE</sequence>
<dbReference type="STRING" id="31234.E3NHQ0"/>
<dbReference type="EMBL" id="DS268683">
    <property type="protein sequence ID" value="EFO98343.1"/>
    <property type="molecule type" value="Genomic_DNA"/>
</dbReference>
<dbReference type="Gene3D" id="3.30.40.10">
    <property type="entry name" value="Zinc/RING finger domain, C3HC4 (zinc finger)"/>
    <property type="match status" value="1"/>
</dbReference>
<feature type="compositionally biased region" description="Basic and acidic residues" evidence="5">
    <location>
        <begin position="1108"/>
        <end position="1119"/>
    </location>
</feature>
<dbReference type="HOGENOM" id="CLU_274091_0_0_1"/>
<evidence type="ECO:0000256" key="5">
    <source>
        <dbReference type="SAM" id="MobiDB-lite"/>
    </source>
</evidence>
<dbReference type="GO" id="GO:0008270">
    <property type="term" value="F:zinc ion binding"/>
    <property type="evidence" value="ECO:0007669"/>
    <property type="project" value="UniProtKB-KW"/>
</dbReference>
<dbReference type="AlphaFoldDB" id="E3NHQ0"/>
<evidence type="ECO:0000259" key="6">
    <source>
        <dbReference type="PROSITE" id="PS50089"/>
    </source>
</evidence>
<reference evidence="7" key="1">
    <citation type="submission" date="2007-07" db="EMBL/GenBank/DDBJ databases">
        <title>PCAP assembly of the Caenorhabditis remanei genome.</title>
        <authorList>
            <consortium name="The Caenorhabditis remanei Sequencing Consortium"/>
            <person name="Wilson R.K."/>
        </authorList>
    </citation>
    <scope>NUCLEOTIDE SEQUENCE [LARGE SCALE GENOMIC DNA]</scope>
    <source>
        <strain evidence="7">PB4641</strain>
    </source>
</reference>
<evidence type="ECO:0000256" key="3">
    <source>
        <dbReference type="ARBA" id="ARBA00022833"/>
    </source>
</evidence>
<protein>
    <recommendedName>
        <fullName evidence="6">RING-type domain-containing protein</fullName>
    </recommendedName>
</protein>
<feature type="domain" description="RING-type" evidence="6">
    <location>
        <begin position="108"/>
        <end position="152"/>
    </location>
</feature>
<evidence type="ECO:0000313" key="7">
    <source>
        <dbReference type="EMBL" id="EFO98343.1"/>
    </source>
</evidence>
<feature type="region of interest" description="Disordered" evidence="5">
    <location>
        <begin position="610"/>
        <end position="717"/>
    </location>
</feature>
<keyword evidence="2 4" id="KW-0863">Zinc-finger</keyword>
<evidence type="ECO:0000256" key="4">
    <source>
        <dbReference type="PROSITE-ProRule" id="PRU00175"/>
    </source>
</evidence>
<accession>E3NHQ0</accession>
<feature type="compositionally biased region" description="Polar residues" evidence="5">
    <location>
        <begin position="674"/>
        <end position="684"/>
    </location>
</feature>
<dbReference type="OrthoDB" id="5800423at2759"/>
<feature type="region of interest" description="Disordered" evidence="5">
    <location>
        <begin position="860"/>
        <end position="1046"/>
    </location>
</feature>
<organism evidence="8">
    <name type="scientific">Caenorhabditis remanei</name>
    <name type="common">Caenorhabditis vulgaris</name>
    <dbReference type="NCBI Taxonomy" id="31234"/>
    <lineage>
        <taxon>Eukaryota</taxon>
        <taxon>Metazoa</taxon>
        <taxon>Ecdysozoa</taxon>
        <taxon>Nematoda</taxon>
        <taxon>Chromadorea</taxon>
        <taxon>Rhabditida</taxon>
        <taxon>Rhabditina</taxon>
        <taxon>Rhabditomorpha</taxon>
        <taxon>Rhabditoidea</taxon>
        <taxon>Rhabditidae</taxon>
        <taxon>Peloderinae</taxon>
        <taxon>Caenorhabditis</taxon>
    </lineage>
</organism>
<feature type="compositionally biased region" description="Polar residues" evidence="5">
    <location>
        <begin position="889"/>
        <end position="902"/>
    </location>
</feature>
<feature type="region of interest" description="Disordered" evidence="5">
    <location>
        <begin position="803"/>
        <end position="837"/>
    </location>
</feature>
<keyword evidence="8" id="KW-1185">Reference proteome</keyword>
<dbReference type="PANTHER" id="PTHR47156">
    <property type="entry name" value="PROTEIN CBG20824"/>
    <property type="match status" value="1"/>
</dbReference>
<dbReference type="PANTHER" id="PTHR47156:SF10">
    <property type="entry name" value="E3 UBIQUITIN-PROTEIN LIGASE TRIM-21-RELATED"/>
    <property type="match status" value="1"/>
</dbReference>
<feature type="region of interest" description="Disordered" evidence="5">
    <location>
        <begin position="426"/>
        <end position="459"/>
    </location>
</feature>
<dbReference type="Proteomes" id="UP000008281">
    <property type="component" value="Unassembled WGS sequence"/>
</dbReference>
<dbReference type="InParanoid" id="E3NHQ0"/>
<dbReference type="CDD" id="cd19773">
    <property type="entry name" value="Bbox2_TRIM23_C-IX_rpt1"/>
    <property type="match status" value="1"/>
</dbReference>
<dbReference type="SUPFAM" id="SSF57850">
    <property type="entry name" value="RING/U-box"/>
    <property type="match status" value="1"/>
</dbReference>
<feature type="compositionally biased region" description="Polar residues" evidence="5">
    <location>
        <begin position="639"/>
        <end position="657"/>
    </location>
</feature>
<name>E3NHQ0_CAERE</name>
<feature type="region of interest" description="Disordered" evidence="5">
    <location>
        <begin position="477"/>
        <end position="518"/>
    </location>
</feature>
<dbReference type="eggNOG" id="KOG4185">
    <property type="taxonomic scope" value="Eukaryota"/>
</dbReference>
<dbReference type="InterPro" id="IPR052667">
    <property type="entry name" value="E3_ubiquitin-ligase_RING"/>
</dbReference>
<feature type="region of interest" description="Disordered" evidence="5">
    <location>
        <begin position="343"/>
        <end position="370"/>
    </location>
</feature>
<dbReference type="Pfam" id="PF14634">
    <property type="entry name" value="zf-RING_5"/>
    <property type="match status" value="1"/>
</dbReference>
<feature type="compositionally biased region" description="Polar residues" evidence="5">
    <location>
        <begin position="1000"/>
        <end position="1020"/>
    </location>
</feature>
<dbReference type="InterPro" id="IPR013083">
    <property type="entry name" value="Znf_RING/FYVE/PHD"/>
</dbReference>
<feature type="region of interest" description="Disordered" evidence="5">
    <location>
        <begin position="1101"/>
        <end position="1154"/>
    </location>
</feature>
<gene>
    <name evidence="7" type="ORF">CRE_24266</name>
</gene>
<dbReference type="InterPro" id="IPR017907">
    <property type="entry name" value="Znf_RING_CS"/>
</dbReference>
<feature type="region of interest" description="Disordered" evidence="5">
    <location>
        <begin position="777"/>
        <end position="796"/>
    </location>
</feature>
<evidence type="ECO:0000256" key="2">
    <source>
        <dbReference type="ARBA" id="ARBA00022771"/>
    </source>
</evidence>
<evidence type="ECO:0000313" key="8">
    <source>
        <dbReference type="Proteomes" id="UP000008281"/>
    </source>
</evidence>
<dbReference type="SMART" id="SM00184">
    <property type="entry name" value="RING"/>
    <property type="match status" value="1"/>
</dbReference>
<dbReference type="PROSITE" id="PS00518">
    <property type="entry name" value="ZF_RING_1"/>
    <property type="match status" value="1"/>
</dbReference>
<dbReference type="InterPro" id="IPR001841">
    <property type="entry name" value="Znf_RING"/>
</dbReference>
<feature type="compositionally biased region" description="Polar residues" evidence="5">
    <location>
        <begin position="939"/>
        <end position="963"/>
    </location>
</feature>
<evidence type="ECO:0000256" key="1">
    <source>
        <dbReference type="ARBA" id="ARBA00022723"/>
    </source>
</evidence>
<feature type="compositionally biased region" description="Polar residues" evidence="5">
    <location>
        <begin position="1031"/>
        <end position="1046"/>
    </location>
</feature>